<feature type="transmembrane region" description="Helical" evidence="6">
    <location>
        <begin position="672"/>
        <end position="694"/>
    </location>
</feature>
<dbReference type="PANTHER" id="PTHR30572:SF18">
    <property type="entry name" value="ABC-TYPE MACROLIDE FAMILY EXPORT SYSTEM PERMEASE COMPONENT 2"/>
    <property type="match status" value="1"/>
</dbReference>
<evidence type="ECO:0000256" key="5">
    <source>
        <dbReference type="ARBA" id="ARBA00023136"/>
    </source>
</evidence>
<accession>A0ABQ3HQT6</accession>
<feature type="domain" description="MacB-like periplasmic core" evidence="8">
    <location>
        <begin position="18"/>
        <end position="233"/>
    </location>
</feature>
<dbReference type="InterPro" id="IPR003838">
    <property type="entry name" value="ABC3_permease_C"/>
</dbReference>
<evidence type="ECO:0000259" key="7">
    <source>
        <dbReference type="Pfam" id="PF02687"/>
    </source>
</evidence>
<dbReference type="InterPro" id="IPR025857">
    <property type="entry name" value="MacB_PCD"/>
</dbReference>
<protein>
    <submittedName>
        <fullName evidence="9">ABC transporter permease</fullName>
    </submittedName>
</protein>
<evidence type="ECO:0000256" key="2">
    <source>
        <dbReference type="ARBA" id="ARBA00022475"/>
    </source>
</evidence>
<feature type="transmembrane region" description="Helical" evidence="6">
    <location>
        <begin position="755"/>
        <end position="775"/>
    </location>
</feature>
<dbReference type="PANTHER" id="PTHR30572">
    <property type="entry name" value="MEMBRANE COMPONENT OF TRANSPORTER-RELATED"/>
    <property type="match status" value="1"/>
</dbReference>
<dbReference type="RefSeq" id="WP_189625130.1">
    <property type="nucleotide sequence ID" value="NZ_BNAF01000002.1"/>
</dbReference>
<evidence type="ECO:0000256" key="1">
    <source>
        <dbReference type="ARBA" id="ARBA00004651"/>
    </source>
</evidence>
<keyword evidence="4 6" id="KW-1133">Transmembrane helix</keyword>
<evidence type="ECO:0000313" key="10">
    <source>
        <dbReference type="Proteomes" id="UP000620550"/>
    </source>
</evidence>
<gene>
    <name evidence="9" type="ORF">GCM10017764_05960</name>
</gene>
<feature type="transmembrane region" description="Helical" evidence="6">
    <location>
        <begin position="369"/>
        <end position="393"/>
    </location>
</feature>
<feature type="domain" description="ABC3 transporter permease C-terminal" evidence="7">
    <location>
        <begin position="674"/>
        <end position="787"/>
    </location>
</feature>
<dbReference type="Pfam" id="PF02687">
    <property type="entry name" value="FtsX"/>
    <property type="match status" value="2"/>
</dbReference>
<keyword evidence="3 6" id="KW-0812">Transmembrane</keyword>
<evidence type="ECO:0000256" key="4">
    <source>
        <dbReference type="ARBA" id="ARBA00022989"/>
    </source>
</evidence>
<evidence type="ECO:0000259" key="8">
    <source>
        <dbReference type="Pfam" id="PF12704"/>
    </source>
</evidence>
<dbReference type="InterPro" id="IPR050250">
    <property type="entry name" value="Macrolide_Exporter_MacB"/>
</dbReference>
<keyword evidence="10" id="KW-1185">Reference proteome</keyword>
<sequence>MSSISIAWRNIRKNRGFSLLNLSGLTIGITSFLLLGAYILHELSYDKFLPNAERIAYVSYAYKSADDNEFIQASTTPTAVAPTLEKEFAEVETAVRIYPYNSEGLVKKGNQEIKETQFRFADEAFFRVADYMFVQGDSKTALAEPYQIVLTQAYADKYFPNQEALGQILQIDGQPWKVSGVVPNPPSYTQLPFAAILSNKHLTRYQEPVWHSANDITLVLLKDKNAIPALESKSNAYIKTIFADVFESGAALKLKIEPITDIHLHSQIGSGNLLYVYIFAGLAIGIILITGVNFANLSLARSTERAKEIGVKKVLGATRTNLFFHFLIECGLLVLIAFAISLCLAHVLLPFFAQYLGTSIALDISSSNMLFLGIPIFALTLALLAGSWPALVISAFKPIQSLKGTTKANKSGFALGNVLVVIQFTISTLFIIATLVTMQQLHYIQTKNTGLDRSQIVVLDGELLTDSERTTLKNKLLAQPSVKGFTASYDSPVNIQGGYNIGYVEGKKADFQMSVTAIPIEKDFVPVFEIPVLAGENLNDGDIARARDTSNARSYSFIVNEQLVKSLQWTPQQAVGKQINLNGRLGRIKTVVQDFNFASLREDIKPVVLFPEYNYFGNIYVKVASGSNMQRSIGDIQSVWREVKPQAPFNYHFLDDDFANLYQLERQTSRTMLLFSFITIGIACLGLFALAAFQAQQRIKEIGIRKVLGASTGKIVILLTADFVKLVIIAFLLAAPLGYWIMQNWLHNFAFRISVAWWTILIAGVLAVCVSLITISGRAFRAARTNPINSLRDE</sequence>
<comment type="subcellular location">
    <subcellularLocation>
        <location evidence="1">Cell membrane</location>
        <topology evidence="1">Multi-pass membrane protein</topology>
    </subcellularLocation>
</comment>
<reference evidence="10" key="1">
    <citation type="journal article" date="2019" name="Int. J. Syst. Evol. Microbiol.">
        <title>The Global Catalogue of Microorganisms (GCM) 10K type strain sequencing project: providing services to taxonomists for standard genome sequencing and annotation.</title>
        <authorList>
            <consortium name="The Broad Institute Genomics Platform"/>
            <consortium name="The Broad Institute Genome Sequencing Center for Infectious Disease"/>
            <person name="Wu L."/>
            <person name="Ma J."/>
        </authorList>
    </citation>
    <scope>NUCLEOTIDE SEQUENCE [LARGE SCALE GENOMIC DNA]</scope>
    <source>
        <strain evidence="10">CGMCC 1.12966</strain>
    </source>
</reference>
<evidence type="ECO:0000313" key="9">
    <source>
        <dbReference type="EMBL" id="GHE23628.1"/>
    </source>
</evidence>
<organism evidence="9 10">
    <name type="scientific">Sphingobacterium griseoflavum</name>
    <dbReference type="NCBI Taxonomy" id="1474952"/>
    <lineage>
        <taxon>Bacteria</taxon>
        <taxon>Pseudomonadati</taxon>
        <taxon>Bacteroidota</taxon>
        <taxon>Sphingobacteriia</taxon>
        <taxon>Sphingobacteriales</taxon>
        <taxon>Sphingobacteriaceae</taxon>
        <taxon>Sphingobacterium</taxon>
    </lineage>
</organism>
<feature type="transmembrane region" description="Helical" evidence="6">
    <location>
        <begin position="274"/>
        <end position="295"/>
    </location>
</feature>
<feature type="domain" description="ABC3 transporter permease C-terminal" evidence="7">
    <location>
        <begin position="282"/>
        <end position="394"/>
    </location>
</feature>
<feature type="transmembrane region" description="Helical" evidence="6">
    <location>
        <begin position="20"/>
        <end position="40"/>
    </location>
</feature>
<feature type="transmembrane region" description="Helical" evidence="6">
    <location>
        <begin position="414"/>
        <end position="438"/>
    </location>
</feature>
<feature type="domain" description="MacB-like periplasmic core" evidence="8">
    <location>
        <begin position="426"/>
        <end position="637"/>
    </location>
</feature>
<feature type="transmembrane region" description="Helical" evidence="6">
    <location>
        <begin position="322"/>
        <end position="349"/>
    </location>
</feature>
<feature type="transmembrane region" description="Helical" evidence="6">
    <location>
        <begin position="715"/>
        <end position="735"/>
    </location>
</feature>
<dbReference type="Proteomes" id="UP000620550">
    <property type="component" value="Unassembled WGS sequence"/>
</dbReference>
<keyword evidence="2" id="KW-1003">Cell membrane</keyword>
<proteinExistence type="predicted"/>
<evidence type="ECO:0000256" key="6">
    <source>
        <dbReference type="SAM" id="Phobius"/>
    </source>
</evidence>
<keyword evidence="5 6" id="KW-0472">Membrane</keyword>
<name>A0ABQ3HQT6_9SPHI</name>
<dbReference type="EMBL" id="BNAF01000002">
    <property type="protein sequence ID" value="GHE23628.1"/>
    <property type="molecule type" value="Genomic_DNA"/>
</dbReference>
<comment type="caution">
    <text evidence="9">The sequence shown here is derived from an EMBL/GenBank/DDBJ whole genome shotgun (WGS) entry which is preliminary data.</text>
</comment>
<evidence type="ECO:0000256" key="3">
    <source>
        <dbReference type="ARBA" id="ARBA00022692"/>
    </source>
</evidence>
<dbReference type="Pfam" id="PF12704">
    <property type="entry name" value="MacB_PCD"/>
    <property type="match status" value="2"/>
</dbReference>